<sequence>MVCASNLASALPAGSQMAWMPPMSPADRSEKDQWAVSGSWQTPGYQVLGLPQGVPDGCALQMAPLHLLSMPVAMCDVVTQQQQQAATWPFYAASVQEPPSVPSSLQTLEEQEHQGMQPPSTSAKRRQRRQRAAERRTQVPGQLVESCAANSELSSPRGGLASNDCAETPVDCAALTRALEAGGEEREAALAMICRNVDRLAFEREGCRLVQEAFQLADSTSTGALVGGLHGHVLEAVDSQHANYVIQAVVTALPTAMSSFVVKEILGSVTEVARHRFGCRILCRLVEHSGGSDDLAALCEELLAEAGAHCQHPFAHYVIECILEHLPEYGERIVRALRADLWGNARHRSGSHVVEAALAYGSEADRHALALQLLGSGRDAVLSLAQSQYGSFVLRAVLQVPCDLSEEAFGYLHQAALLLEGAKCGQRLLEDLGLRAVVAK</sequence>
<gene>
    <name evidence="5" type="ORF">ACAT0790_LOCUS23333</name>
</gene>
<proteinExistence type="predicted"/>
<dbReference type="Pfam" id="PF00806">
    <property type="entry name" value="PUF"/>
    <property type="match status" value="4"/>
</dbReference>
<dbReference type="PROSITE" id="PS50302">
    <property type="entry name" value="PUM"/>
    <property type="match status" value="1"/>
</dbReference>
<protein>
    <recommendedName>
        <fullName evidence="4">PUM-HD domain-containing protein</fullName>
    </recommendedName>
</protein>
<dbReference type="InterPro" id="IPR001313">
    <property type="entry name" value="Pumilio_RNA-bd_rpt"/>
</dbReference>
<organism evidence="5">
    <name type="scientific">Alexandrium catenella</name>
    <name type="common">Red tide dinoflagellate</name>
    <name type="synonym">Gonyaulax catenella</name>
    <dbReference type="NCBI Taxonomy" id="2925"/>
    <lineage>
        <taxon>Eukaryota</taxon>
        <taxon>Sar</taxon>
        <taxon>Alveolata</taxon>
        <taxon>Dinophyceae</taxon>
        <taxon>Gonyaulacales</taxon>
        <taxon>Pyrocystaceae</taxon>
        <taxon>Alexandrium</taxon>
    </lineage>
</organism>
<dbReference type="Gene3D" id="1.25.10.10">
    <property type="entry name" value="Leucine-rich Repeat Variant"/>
    <property type="match status" value="1"/>
</dbReference>
<dbReference type="GO" id="GO:0010608">
    <property type="term" value="P:post-transcriptional regulation of gene expression"/>
    <property type="evidence" value="ECO:0007669"/>
    <property type="project" value="TreeGrafter"/>
</dbReference>
<dbReference type="SMART" id="SM00025">
    <property type="entry name" value="Pumilio"/>
    <property type="match status" value="6"/>
</dbReference>
<dbReference type="InterPro" id="IPR033133">
    <property type="entry name" value="PUM-HD"/>
</dbReference>
<dbReference type="InterPro" id="IPR016024">
    <property type="entry name" value="ARM-type_fold"/>
</dbReference>
<evidence type="ECO:0000259" key="4">
    <source>
        <dbReference type="PROSITE" id="PS50303"/>
    </source>
</evidence>
<dbReference type="GO" id="GO:0005737">
    <property type="term" value="C:cytoplasm"/>
    <property type="evidence" value="ECO:0007669"/>
    <property type="project" value="TreeGrafter"/>
</dbReference>
<name>A0A7S1MJW5_ALECA</name>
<feature type="region of interest" description="Disordered" evidence="3">
    <location>
        <begin position="99"/>
        <end position="161"/>
    </location>
</feature>
<feature type="repeat" description="Pumilio" evidence="2">
    <location>
        <begin position="264"/>
        <end position="304"/>
    </location>
</feature>
<dbReference type="SUPFAM" id="SSF48371">
    <property type="entry name" value="ARM repeat"/>
    <property type="match status" value="1"/>
</dbReference>
<dbReference type="GO" id="GO:0003729">
    <property type="term" value="F:mRNA binding"/>
    <property type="evidence" value="ECO:0007669"/>
    <property type="project" value="TreeGrafter"/>
</dbReference>
<accession>A0A7S1MJW5</accession>
<dbReference type="PANTHER" id="PTHR12537">
    <property type="entry name" value="RNA BINDING PROTEIN PUMILIO-RELATED"/>
    <property type="match status" value="1"/>
</dbReference>
<dbReference type="AlphaFoldDB" id="A0A7S1MJW5"/>
<keyword evidence="1" id="KW-0677">Repeat</keyword>
<dbReference type="EMBL" id="HBGE01038681">
    <property type="protein sequence ID" value="CAD9133543.1"/>
    <property type="molecule type" value="Transcribed_RNA"/>
</dbReference>
<reference evidence="5" key="1">
    <citation type="submission" date="2021-01" db="EMBL/GenBank/DDBJ databases">
        <authorList>
            <person name="Corre E."/>
            <person name="Pelletier E."/>
            <person name="Niang G."/>
            <person name="Scheremetjew M."/>
            <person name="Finn R."/>
            <person name="Kale V."/>
            <person name="Holt S."/>
            <person name="Cochrane G."/>
            <person name="Meng A."/>
            <person name="Brown T."/>
            <person name="Cohen L."/>
        </authorList>
    </citation>
    <scope>NUCLEOTIDE SEQUENCE</scope>
    <source>
        <strain evidence="5">OF101</strain>
    </source>
</reference>
<evidence type="ECO:0000256" key="3">
    <source>
        <dbReference type="SAM" id="MobiDB-lite"/>
    </source>
</evidence>
<feature type="domain" description="PUM-HD" evidence="4">
    <location>
        <begin position="73"/>
        <end position="436"/>
    </location>
</feature>
<evidence type="ECO:0000313" key="5">
    <source>
        <dbReference type="EMBL" id="CAD9133543.1"/>
    </source>
</evidence>
<dbReference type="PANTHER" id="PTHR12537:SF12">
    <property type="entry name" value="MATERNAL PROTEIN PUMILIO"/>
    <property type="match status" value="1"/>
</dbReference>
<evidence type="ECO:0000256" key="1">
    <source>
        <dbReference type="ARBA" id="ARBA00022737"/>
    </source>
</evidence>
<dbReference type="PROSITE" id="PS50303">
    <property type="entry name" value="PUM_HD"/>
    <property type="match status" value="1"/>
</dbReference>
<dbReference type="InterPro" id="IPR011989">
    <property type="entry name" value="ARM-like"/>
</dbReference>
<evidence type="ECO:0000256" key="2">
    <source>
        <dbReference type="PROSITE-ProRule" id="PRU00317"/>
    </source>
</evidence>